<keyword evidence="1" id="KW-0175">Coiled coil</keyword>
<dbReference type="Proteomes" id="UP000248079">
    <property type="component" value="Unassembled WGS sequence"/>
</dbReference>
<protein>
    <submittedName>
        <fullName evidence="3">Uncharacterized protein</fullName>
    </submittedName>
</protein>
<name>A0A2V4A265_9BACT</name>
<feature type="transmembrane region" description="Helical" evidence="2">
    <location>
        <begin position="87"/>
        <end position="110"/>
    </location>
</feature>
<keyword evidence="2" id="KW-0812">Transmembrane</keyword>
<dbReference type="EMBL" id="QFLI01000003">
    <property type="protein sequence ID" value="PXY01420.1"/>
    <property type="molecule type" value="Genomic_DNA"/>
</dbReference>
<evidence type="ECO:0000313" key="4">
    <source>
        <dbReference type="Proteomes" id="UP000248079"/>
    </source>
</evidence>
<feature type="transmembrane region" description="Helical" evidence="2">
    <location>
        <begin position="30"/>
        <end position="50"/>
    </location>
</feature>
<keyword evidence="2" id="KW-1133">Transmembrane helix</keyword>
<organism evidence="3 4">
    <name type="scientific">Marinifilum breve</name>
    <dbReference type="NCBI Taxonomy" id="2184082"/>
    <lineage>
        <taxon>Bacteria</taxon>
        <taxon>Pseudomonadati</taxon>
        <taxon>Bacteroidota</taxon>
        <taxon>Bacteroidia</taxon>
        <taxon>Marinilabiliales</taxon>
        <taxon>Marinifilaceae</taxon>
    </lineage>
</organism>
<dbReference type="OrthoDB" id="1332755at2"/>
<keyword evidence="4" id="KW-1185">Reference proteome</keyword>
<evidence type="ECO:0000313" key="3">
    <source>
        <dbReference type="EMBL" id="PXY01420.1"/>
    </source>
</evidence>
<reference evidence="3 4" key="1">
    <citation type="submission" date="2018-05" db="EMBL/GenBank/DDBJ databases">
        <title>Marinifilum breve JC075T sp. nov., a marine bacterium isolated from Yongle Blue Hole in the South China Sea.</title>
        <authorList>
            <person name="Fu T."/>
        </authorList>
    </citation>
    <scope>NUCLEOTIDE SEQUENCE [LARGE SCALE GENOMIC DNA]</scope>
    <source>
        <strain evidence="3 4">JC075</strain>
    </source>
</reference>
<gene>
    <name evidence="3" type="ORF">DF185_08010</name>
</gene>
<feature type="coiled-coil region" evidence="1">
    <location>
        <begin position="154"/>
        <end position="223"/>
    </location>
</feature>
<accession>A0A2V4A265</accession>
<dbReference type="RefSeq" id="WP_110360232.1">
    <property type="nucleotide sequence ID" value="NZ_QFLI01000003.1"/>
</dbReference>
<proteinExistence type="predicted"/>
<keyword evidence="2" id="KW-0472">Membrane</keyword>
<evidence type="ECO:0000256" key="1">
    <source>
        <dbReference type="SAM" id="Coils"/>
    </source>
</evidence>
<sequence>MRKFLTSLFKENEVVKSFAYNLQTKSTNPFFGTLILVWLVRNWELVYTFFNFDSDTKLPDRIAELKLVSLQVFKAEIFGYDFSGYKWDLIFCVFITIFVMLITFIFMAFTKYISGIYQDRVLPNIYERTSTYRIKRTEEFEGLDKSLYLIREELKKEKDDKLILDRENEELTSENEKLKTELNQEKREHGECKKELFDEKSIKSKKENEVKDLSEKLRKAESEVITRGRVIEDLASDISFENTDLQSYLEEKGISLLKGELIYLDKVSKNKALVNMMELIDLDDYRYHKESSEMRSLILDGLVESTRTNKTNIGYVDDFYLSDLGKVFLGYLDSVEEKSRN</sequence>
<dbReference type="AlphaFoldDB" id="A0A2V4A265"/>
<comment type="caution">
    <text evidence="3">The sequence shown here is derived from an EMBL/GenBank/DDBJ whole genome shotgun (WGS) entry which is preliminary data.</text>
</comment>
<evidence type="ECO:0000256" key="2">
    <source>
        <dbReference type="SAM" id="Phobius"/>
    </source>
</evidence>